<dbReference type="InterPro" id="IPR014729">
    <property type="entry name" value="Rossmann-like_a/b/a_fold"/>
</dbReference>
<keyword evidence="4 6" id="KW-0067">ATP-binding</keyword>
<dbReference type="GO" id="GO:0006400">
    <property type="term" value="P:tRNA modification"/>
    <property type="evidence" value="ECO:0007669"/>
    <property type="project" value="UniProtKB-UniRule"/>
</dbReference>
<dbReference type="PANTHER" id="PTHR43033">
    <property type="entry name" value="TRNA(ILE)-LYSIDINE SYNTHASE-RELATED"/>
    <property type="match status" value="1"/>
</dbReference>
<evidence type="ECO:0000259" key="7">
    <source>
        <dbReference type="Pfam" id="PF01171"/>
    </source>
</evidence>
<comment type="function">
    <text evidence="6">Ligates lysine onto the cytidine present at position 34 of the AUA codon-specific tRNA(Ile) that contains the anticodon CAU, in an ATP-dependent manner. Cytidine is converted to lysidine, thus changing the amino acid specificity of the tRNA from methionine to isoleucine.</text>
</comment>
<dbReference type="HAMAP" id="MF_01161">
    <property type="entry name" value="tRNA_Ile_lys_synt"/>
    <property type="match status" value="1"/>
</dbReference>
<dbReference type="GO" id="GO:0005524">
    <property type="term" value="F:ATP binding"/>
    <property type="evidence" value="ECO:0007669"/>
    <property type="project" value="UniProtKB-UniRule"/>
</dbReference>
<feature type="domain" description="tRNA(Ile)-lysidine/2-thiocytidine synthase N-terminal" evidence="7">
    <location>
        <begin position="24"/>
        <end position="203"/>
    </location>
</feature>
<sequence>MTESTSLLKEIVAGHFLPGPAEEIGLAVSGGGDSMALMHLMAEVAAEGGLRLRVATVDHGLRPEATEEAARVGDAAAGLSLPHEVLRWDGAADETGNLQDRARRARYDLLADWARRHGMRQIALGHTSDDQAETFLMRLARAPGADGLSGMAARRRMGAVTLVRPLLEVSRNCLRIYLKSRGLTWVEDPSNQDDRFDRVRARRALEVLRPLGLTVQTLSETAKNMASVRNALGWYAFTEAQRLARIQGGDLVIERSGFRVLQPEIARRLLSQALIWISGSDYPPRRRALAMAQEAVRSGTGMTLHGCQISVTPHELRITREYAAVKDLSVPADGVWDGRWRLSGPWGDRFGAAGAEIRPLGAEGLRLCSEWRASGLPYRSLLGYPSVWMGGDLVAAPHAGFGDGWRADLLRGEDALHTGLLAQ</sequence>
<evidence type="ECO:0000256" key="5">
    <source>
        <dbReference type="ARBA" id="ARBA00048539"/>
    </source>
</evidence>
<dbReference type="EMBL" id="FWFN01000003">
    <property type="protein sequence ID" value="SLN37147.1"/>
    <property type="molecule type" value="Genomic_DNA"/>
</dbReference>
<evidence type="ECO:0000313" key="9">
    <source>
        <dbReference type="Proteomes" id="UP000193963"/>
    </source>
</evidence>
<protein>
    <recommendedName>
        <fullName evidence="6">tRNA(Ile)-lysidine synthase</fullName>
        <ecNumber evidence="6">6.3.4.19</ecNumber>
    </recommendedName>
    <alternativeName>
        <fullName evidence="6">tRNA(Ile)-2-lysyl-cytidine synthase</fullName>
    </alternativeName>
    <alternativeName>
        <fullName evidence="6">tRNA(Ile)-lysidine synthetase</fullName>
    </alternativeName>
</protein>
<evidence type="ECO:0000256" key="2">
    <source>
        <dbReference type="ARBA" id="ARBA00022694"/>
    </source>
</evidence>
<dbReference type="InterPro" id="IPR012795">
    <property type="entry name" value="tRNA_Ile_lys_synt_N"/>
</dbReference>
<organism evidence="8 9">
    <name type="scientific">Pseudooceanicola marinus</name>
    <dbReference type="NCBI Taxonomy" id="396013"/>
    <lineage>
        <taxon>Bacteria</taxon>
        <taxon>Pseudomonadati</taxon>
        <taxon>Pseudomonadota</taxon>
        <taxon>Alphaproteobacteria</taxon>
        <taxon>Rhodobacterales</taxon>
        <taxon>Paracoccaceae</taxon>
        <taxon>Pseudooceanicola</taxon>
    </lineage>
</organism>
<keyword evidence="6" id="KW-0963">Cytoplasm</keyword>
<feature type="binding site" evidence="6">
    <location>
        <begin position="29"/>
        <end position="34"/>
    </location>
    <ligand>
        <name>ATP</name>
        <dbReference type="ChEBI" id="CHEBI:30616"/>
    </ligand>
</feature>
<evidence type="ECO:0000256" key="6">
    <source>
        <dbReference type="HAMAP-Rule" id="MF_01161"/>
    </source>
</evidence>
<dbReference type="Gene3D" id="3.40.50.620">
    <property type="entry name" value="HUPs"/>
    <property type="match status" value="1"/>
</dbReference>
<dbReference type="InterPro" id="IPR012094">
    <property type="entry name" value="tRNA_Ile_lys_synt"/>
</dbReference>
<dbReference type="AlphaFoldDB" id="A0A1X6Z147"/>
<dbReference type="Proteomes" id="UP000193963">
    <property type="component" value="Unassembled WGS sequence"/>
</dbReference>
<evidence type="ECO:0000256" key="1">
    <source>
        <dbReference type="ARBA" id="ARBA00022598"/>
    </source>
</evidence>
<dbReference type="GO" id="GO:0005737">
    <property type="term" value="C:cytoplasm"/>
    <property type="evidence" value="ECO:0007669"/>
    <property type="project" value="UniProtKB-SubCell"/>
</dbReference>
<accession>A0A1X6Z147</accession>
<comment type="catalytic activity">
    <reaction evidence="5 6">
        <text>cytidine(34) in tRNA(Ile2) + L-lysine + ATP = lysidine(34) in tRNA(Ile2) + AMP + diphosphate + H(+)</text>
        <dbReference type="Rhea" id="RHEA:43744"/>
        <dbReference type="Rhea" id="RHEA-COMP:10625"/>
        <dbReference type="Rhea" id="RHEA-COMP:10670"/>
        <dbReference type="ChEBI" id="CHEBI:15378"/>
        <dbReference type="ChEBI" id="CHEBI:30616"/>
        <dbReference type="ChEBI" id="CHEBI:32551"/>
        <dbReference type="ChEBI" id="CHEBI:33019"/>
        <dbReference type="ChEBI" id="CHEBI:82748"/>
        <dbReference type="ChEBI" id="CHEBI:83665"/>
        <dbReference type="ChEBI" id="CHEBI:456215"/>
        <dbReference type="EC" id="6.3.4.19"/>
    </reaction>
</comment>
<dbReference type="OrthoDB" id="9807403at2"/>
<keyword evidence="9" id="KW-1185">Reference proteome</keyword>
<evidence type="ECO:0000256" key="3">
    <source>
        <dbReference type="ARBA" id="ARBA00022741"/>
    </source>
</evidence>
<dbReference type="InterPro" id="IPR011063">
    <property type="entry name" value="TilS/TtcA_N"/>
</dbReference>
<evidence type="ECO:0000313" key="8">
    <source>
        <dbReference type="EMBL" id="SLN37147.1"/>
    </source>
</evidence>
<dbReference type="Pfam" id="PF01171">
    <property type="entry name" value="ATP_bind_3"/>
    <property type="match status" value="1"/>
</dbReference>
<name>A0A1X6Z147_9RHOB</name>
<dbReference type="EC" id="6.3.4.19" evidence="6"/>
<comment type="similarity">
    <text evidence="6">Belongs to the tRNA(Ile)-lysidine synthase family.</text>
</comment>
<keyword evidence="2 6" id="KW-0819">tRNA processing</keyword>
<proteinExistence type="inferred from homology"/>
<comment type="domain">
    <text evidence="6">The N-terminal region contains the highly conserved SGGXDS motif, predicted to be a P-loop motif involved in ATP binding.</text>
</comment>
<keyword evidence="1 6" id="KW-0436">Ligase</keyword>
<gene>
    <name evidence="6 8" type="primary">tilS</name>
    <name evidence="8" type="ORF">PSM7751_01626</name>
</gene>
<evidence type="ECO:0000256" key="4">
    <source>
        <dbReference type="ARBA" id="ARBA00022840"/>
    </source>
</evidence>
<comment type="subcellular location">
    <subcellularLocation>
        <location evidence="6">Cytoplasm</location>
    </subcellularLocation>
</comment>
<dbReference type="SUPFAM" id="SSF52402">
    <property type="entry name" value="Adenine nucleotide alpha hydrolases-like"/>
    <property type="match status" value="1"/>
</dbReference>
<dbReference type="PANTHER" id="PTHR43033:SF1">
    <property type="entry name" value="TRNA(ILE)-LYSIDINE SYNTHASE-RELATED"/>
    <property type="match status" value="1"/>
</dbReference>
<dbReference type="CDD" id="cd01992">
    <property type="entry name" value="TilS_N"/>
    <property type="match status" value="1"/>
</dbReference>
<dbReference type="GO" id="GO:0032267">
    <property type="term" value="F:tRNA(Ile)-lysidine synthase activity"/>
    <property type="evidence" value="ECO:0007669"/>
    <property type="project" value="UniProtKB-EC"/>
</dbReference>
<reference evidence="8 9" key="1">
    <citation type="submission" date="2017-03" db="EMBL/GenBank/DDBJ databases">
        <authorList>
            <person name="Afonso C.L."/>
            <person name="Miller P.J."/>
            <person name="Scott M.A."/>
            <person name="Spackman E."/>
            <person name="Goraichik I."/>
            <person name="Dimitrov K.M."/>
            <person name="Suarez D.L."/>
            <person name="Swayne D.E."/>
        </authorList>
    </citation>
    <scope>NUCLEOTIDE SEQUENCE [LARGE SCALE GENOMIC DNA]</scope>
    <source>
        <strain evidence="8 9">CECT 7751</strain>
    </source>
</reference>
<dbReference type="RefSeq" id="WP_085887507.1">
    <property type="nucleotide sequence ID" value="NZ_FWFN01000003.1"/>
</dbReference>
<dbReference type="NCBIfam" id="TIGR02432">
    <property type="entry name" value="lysidine_TilS_N"/>
    <property type="match status" value="1"/>
</dbReference>
<keyword evidence="3 6" id="KW-0547">Nucleotide-binding</keyword>